<accession>A0A813JWE5</accession>
<proteinExistence type="predicted"/>
<keyword evidence="2" id="KW-0472">Membrane</keyword>
<evidence type="ECO:0000313" key="3">
    <source>
        <dbReference type="EMBL" id="CAE8685110.1"/>
    </source>
</evidence>
<feature type="transmembrane region" description="Helical" evidence="2">
    <location>
        <begin position="247"/>
        <end position="264"/>
    </location>
</feature>
<feature type="transmembrane region" description="Helical" evidence="2">
    <location>
        <begin position="342"/>
        <end position="361"/>
    </location>
</feature>
<evidence type="ECO:0000256" key="1">
    <source>
        <dbReference type="SAM" id="MobiDB-lite"/>
    </source>
</evidence>
<comment type="caution">
    <text evidence="3">The sequence shown here is derived from an EMBL/GenBank/DDBJ whole genome shotgun (WGS) entry which is preliminary data.</text>
</comment>
<name>A0A813JWE5_POLGL</name>
<feature type="transmembrane region" description="Helical" evidence="2">
    <location>
        <begin position="7"/>
        <end position="28"/>
    </location>
</feature>
<keyword evidence="2" id="KW-1133">Transmembrane helix</keyword>
<feature type="transmembrane region" description="Helical" evidence="2">
    <location>
        <begin position="273"/>
        <end position="291"/>
    </location>
</feature>
<sequence>MSFGQSWCLQYLFLVSGVCFAMSGRSLVSYESRLAMYVGLGVFVNWSAWVVMSLDWRNDMFNVVFHLWFVVGLMACCAALAPLRPYLHWVRERNRKLQLTEHGPATTQSPSRGVESGEDRSAAQRSADRDYFVNALAVIGGGLLALMLLFNMVISPMLAKFAAPYVLHFSQEIGGKDSMWGIPQDSGESQAFVADMCTYCLLTCSNVFLVVVCPFYVRDTGLIGWALLLNTYAHRILFYRGSNERPFHGLDLMMLAMTCYYLGLKHRQKLGEYVIRYWFAIIFLCALLWPPSVMERLDEHPPHDAGVRARFALLEFVYVTAFLVAGERLVQPEIFTQDKMDFLNEWALLIFLIHKAVHIILAPPFNWLFLVCTIPAVYVARRGLPV</sequence>
<dbReference type="AlphaFoldDB" id="A0A813JWE5"/>
<feature type="transmembrane region" description="Helical" evidence="2">
    <location>
        <begin position="196"/>
        <end position="217"/>
    </location>
</feature>
<evidence type="ECO:0000256" key="2">
    <source>
        <dbReference type="SAM" id="Phobius"/>
    </source>
</evidence>
<gene>
    <name evidence="3" type="ORF">PGLA2088_LOCUS24305</name>
</gene>
<organism evidence="3 4">
    <name type="scientific">Polarella glacialis</name>
    <name type="common">Dinoflagellate</name>
    <dbReference type="NCBI Taxonomy" id="89957"/>
    <lineage>
        <taxon>Eukaryota</taxon>
        <taxon>Sar</taxon>
        <taxon>Alveolata</taxon>
        <taxon>Dinophyceae</taxon>
        <taxon>Suessiales</taxon>
        <taxon>Suessiaceae</taxon>
        <taxon>Polarella</taxon>
    </lineage>
</organism>
<dbReference type="EMBL" id="CAJNNW010026414">
    <property type="protein sequence ID" value="CAE8685110.1"/>
    <property type="molecule type" value="Genomic_DNA"/>
</dbReference>
<dbReference type="Proteomes" id="UP000626109">
    <property type="component" value="Unassembled WGS sequence"/>
</dbReference>
<keyword evidence="2" id="KW-0812">Transmembrane</keyword>
<feature type="region of interest" description="Disordered" evidence="1">
    <location>
        <begin position="100"/>
        <end position="120"/>
    </location>
</feature>
<feature type="transmembrane region" description="Helical" evidence="2">
    <location>
        <begin position="131"/>
        <end position="150"/>
    </location>
</feature>
<feature type="transmembrane region" description="Helical" evidence="2">
    <location>
        <begin position="34"/>
        <end position="51"/>
    </location>
</feature>
<evidence type="ECO:0000313" key="4">
    <source>
        <dbReference type="Proteomes" id="UP000626109"/>
    </source>
</evidence>
<protein>
    <submittedName>
        <fullName evidence="3">Uncharacterized protein</fullName>
    </submittedName>
</protein>
<feature type="transmembrane region" description="Helical" evidence="2">
    <location>
        <begin position="63"/>
        <end position="83"/>
    </location>
</feature>
<reference evidence="3" key="1">
    <citation type="submission" date="2021-02" db="EMBL/GenBank/DDBJ databases">
        <authorList>
            <person name="Dougan E. K."/>
            <person name="Rhodes N."/>
            <person name="Thang M."/>
            <person name="Chan C."/>
        </authorList>
    </citation>
    <scope>NUCLEOTIDE SEQUENCE</scope>
</reference>
<feature type="transmembrane region" description="Helical" evidence="2">
    <location>
        <begin position="311"/>
        <end position="330"/>
    </location>
</feature>